<organism evidence="2 3">
    <name type="scientific">Reticulomyxa filosa</name>
    <dbReference type="NCBI Taxonomy" id="46433"/>
    <lineage>
        <taxon>Eukaryota</taxon>
        <taxon>Sar</taxon>
        <taxon>Rhizaria</taxon>
        <taxon>Retaria</taxon>
        <taxon>Foraminifera</taxon>
        <taxon>Monothalamids</taxon>
        <taxon>Reticulomyxidae</taxon>
        <taxon>Reticulomyxa</taxon>
    </lineage>
</organism>
<dbReference type="PANTHER" id="PTHR46713">
    <property type="entry name" value="F13M7.16 PROTEIN"/>
    <property type="match status" value="1"/>
</dbReference>
<dbReference type="PANTHER" id="PTHR46713:SF1">
    <property type="entry name" value="F13M7.16 PROTEIN"/>
    <property type="match status" value="1"/>
</dbReference>
<dbReference type="Pfam" id="PF09409">
    <property type="entry name" value="PUB"/>
    <property type="match status" value="2"/>
</dbReference>
<evidence type="ECO:0000313" key="2">
    <source>
        <dbReference type="EMBL" id="ETO23148.1"/>
    </source>
</evidence>
<sequence>MIEKILQKIVENPKDPKYRRFNLDNRKVHAKIETPLGAMRLLELVGFVIVQDSEETLTGEKPPRYMVLQGSASTKSLEQVLHMMSKYLTVKETLAAPVLRKLEEEAAATTAGSESESESKTATKRIDTEQLYCAVTTLYNIIRNLFISPTSEHLRYINIDDQVFQQRVGSVKELIDMLLQLGYVRKESPRGTYLCFEFDDKCGVSLTSAVHPQIRLLQAVAIDLSNSAKRILPHTPIAKAVSTLRGSHSGDPSKQANLEKVFVLLEKALDKVIEQPLDMNLQSISLDKIKAKYPDVTGVVSLLKLVGFARSDKNILTKDDQAKQVTKIEAIFQLDTNDFDLLRIRRDMLTLLIHNK</sequence>
<reference evidence="2 3" key="1">
    <citation type="journal article" date="2013" name="Curr. Biol.">
        <title>The Genome of the Foraminiferan Reticulomyxa filosa.</title>
        <authorList>
            <person name="Glockner G."/>
            <person name="Hulsmann N."/>
            <person name="Schleicher M."/>
            <person name="Noegel A.A."/>
            <person name="Eichinger L."/>
            <person name="Gallinger C."/>
            <person name="Pawlowski J."/>
            <person name="Sierra R."/>
            <person name="Euteneuer U."/>
            <person name="Pillet L."/>
            <person name="Moustafa A."/>
            <person name="Platzer M."/>
            <person name="Groth M."/>
            <person name="Szafranski K."/>
            <person name="Schliwa M."/>
        </authorList>
    </citation>
    <scope>NUCLEOTIDE SEQUENCE [LARGE SCALE GENOMIC DNA]</scope>
</reference>
<protein>
    <recommendedName>
        <fullName evidence="1">PUB domain-containing protein</fullName>
    </recommendedName>
</protein>
<accession>X6NB70</accession>
<proteinExistence type="predicted"/>
<dbReference type="OrthoDB" id="336240at2759"/>
<dbReference type="CDD" id="cd09212">
    <property type="entry name" value="PUB"/>
    <property type="match status" value="2"/>
</dbReference>
<feature type="domain" description="PUB" evidence="1">
    <location>
        <begin position="129"/>
        <end position="197"/>
    </location>
</feature>
<feature type="domain" description="PUB" evidence="1">
    <location>
        <begin position="1"/>
        <end position="57"/>
    </location>
</feature>
<dbReference type="Gene3D" id="1.20.58.2190">
    <property type="match status" value="2"/>
</dbReference>
<dbReference type="InterPro" id="IPR036339">
    <property type="entry name" value="PUB-like_dom_sf"/>
</dbReference>
<name>X6NB70_RETFI</name>
<comment type="caution">
    <text evidence="2">The sequence shown here is derived from an EMBL/GenBank/DDBJ whole genome shotgun (WGS) entry which is preliminary data.</text>
</comment>
<dbReference type="SUPFAM" id="SSF143503">
    <property type="entry name" value="PUG domain-like"/>
    <property type="match status" value="2"/>
</dbReference>
<keyword evidence="3" id="KW-1185">Reference proteome</keyword>
<evidence type="ECO:0000313" key="3">
    <source>
        <dbReference type="Proteomes" id="UP000023152"/>
    </source>
</evidence>
<dbReference type="AlphaFoldDB" id="X6NB70"/>
<dbReference type="EMBL" id="ASPP01010166">
    <property type="protein sequence ID" value="ETO23148.1"/>
    <property type="molecule type" value="Genomic_DNA"/>
</dbReference>
<evidence type="ECO:0000259" key="1">
    <source>
        <dbReference type="Pfam" id="PF09409"/>
    </source>
</evidence>
<dbReference type="Proteomes" id="UP000023152">
    <property type="component" value="Unassembled WGS sequence"/>
</dbReference>
<gene>
    <name evidence="2" type="ORF">RFI_14037</name>
</gene>
<dbReference type="InterPro" id="IPR018997">
    <property type="entry name" value="PUB_domain"/>
</dbReference>